<keyword evidence="3" id="KW-1185">Reference proteome</keyword>
<evidence type="ECO:0000313" key="3">
    <source>
        <dbReference type="Proteomes" id="UP000324585"/>
    </source>
</evidence>
<organism evidence="2 3">
    <name type="scientific">Porphyridium purpureum</name>
    <name type="common">Red alga</name>
    <name type="synonym">Porphyridium cruentum</name>
    <dbReference type="NCBI Taxonomy" id="35688"/>
    <lineage>
        <taxon>Eukaryota</taxon>
        <taxon>Rhodophyta</taxon>
        <taxon>Bangiophyceae</taxon>
        <taxon>Porphyridiales</taxon>
        <taxon>Porphyridiaceae</taxon>
        <taxon>Porphyridium</taxon>
    </lineage>
</organism>
<dbReference type="SUPFAM" id="SSF50978">
    <property type="entry name" value="WD40 repeat-like"/>
    <property type="match status" value="1"/>
</dbReference>
<dbReference type="AlphaFoldDB" id="A0A5J4Z1H8"/>
<evidence type="ECO:0000313" key="2">
    <source>
        <dbReference type="EMBL" id="KAA8497476.1"/>
    </source>
</evidence>
<dbReference type="OrthoDB" id="8883818at2759"/>
<dbReference type="PANTHER" id="PTHR44163">
    <property type="entry name" value="U3 SMALL NUCLEOLAR RNA-ASSOCIATED PROTEIN 4 HOMOLOG"/>
    <property type="match status" value="1"/>
</dbReference>
<dbReference type="GO" id="GO:0003723">
    <property type="term" value="F:RNA binding"/>
    <property type="evidence" value="ECO:0007669"/>
    <property type="project" value="TreeGrafter"/>
</dbReference>
<feature type="region of interest" description="Disordered" evidence="1">
    <location>
        <begin position="1"/>
        <end position="71"/>
    </location>
</feature>
<dbReference type="GO" id="GO:0000462">
    <property type="term" value="P:maturation of SSU-rRNA from tricistronic rRNA transcript (SSU-rRNA, 5.8S rRNA, LSU-rRNA)"/>
    <property type="evidence" value="ECO:0007669"/>
    <property type="project" value="InterPro"/>
</dbReference>
<reference evidence="3" key="1">
    <citation type="journal article" date="2019" name="Nat. Commun.">
        <title>Expansion of phycobilisome linker gene families in mesophilic red algae.</title>
        <authorList>
            <person name="Lee J."/>
            <person name="Kim D."/>
            <person name="Bhattacharya D."/>
            <person name="Yoon H.S."/>
        </authorList>
    </citation>
    <scope>NUCLEOTIDE SEQUENCE [LARGE SCALE GENOMIC DNA]</scope>
    <source>
        <strain evidence="3">CCMP 1328</strain>
    </source>
</reference>
<dbReference type="InterPro" id="IPR046351">
    <property type="entry name" value="UTP4"/>
</dbReference>
<sequence>MPNRSGRAARIGLEPAAAQTRSTPQTRKRKHEPASDVVVPVEVPKAKHRKDKQARPAGQTTRSGAASHEAGAAHAFSAQAPASLKVHQCSFIDWDVHSVARMACTARKVRTEHGTEQLVAVARANGDLELRTSRLAYHVCWYMSGDASNPVTALSFPPASAEAGQCAVSALLWVARLDGSLTLLALDAELQYFQLMQIHPGGGAIWCMCAIDTYVLLGCEDGCVRAVSLFDDEDYRAHAEVAVTNNAPEARKNAWSLAPLQTRMSVPGQSRVVSLASDGQVVFAGDCSGTIRKLDARSLSTVASMAVSGRHPDTVVWCLVLIQNEAHYNRPHAVLSSDISSPASHHAQLLSGDSRGIVSVWDVATATNEAELQIENLAGDILCMAHVPSRHAEGCASIFVGAANGGVALMQQKQLRSSHWVAQRARGLHTGDVRVLVYAQGVKRVLCAGNDRSVSMFSPSKFMLNEPVVRLFPWASPGKAAPAYVPAMPGDIVDGKSNHSTVEDPVHRARGLRQSLLVAHTDASVDVWQLSVNREPERLLTLRPAGGGLSGNICCAALLPGSNTEMNSSRDPAQALMPAGPLSLPHQLLVISAMSGLRVYKLTFVHKHIIEVEPLEWKEQRHQLSSDQLPAIKCAFSIRNDARAASTQIACVSERGDFVYILRVDGAHAWIETRLDWFDILRESAVRDGGVASTRSADSDEDDSDDASANAGAATSASFITAAVAADGVQGMSDEGGLAELFLGDSAGNVVGLRFSHANVDDSRIRHRVVWSSSGSQHAKSYITSMALQKDEHKQRLAIITSPLQVITYDFASGSGQRGAVSLTRPEISLPGCYSAPAHALRKQWGNSYPVTGTLFLSANRLLLQGLACVCILTLSGSDSVVRDDESRHKGKVLMRHVLGRSGAAAAHDNEHINVIGVGLLAPDHIVAVTKSWIDMLAMLPDVIPRKVFREA</sequence>
<evidence type="ECO:0000256" key="1">
    <source>
        <dbReference type="SAM" id="MobiDB-lite"/>
    </source>
</evidence>
<accession>A0A5J4Z1H8</accession>
<dbReference type="Gene3D" id="2.130.10.10">
    <property type="entry name" value="YVTN repeat-like/Quinoprotein amine dehydrogenase"/>
    <property type="match status" value="2"/>
</dbReference>
<name>A0A5J4Z1H8_PORPP</name>
<dbReference type="EMBL" id="VRMN01000001">
    <property type="protein sequence ID" value="KAA8497476.1"/>
    <property type="molecule type" value="Genomic_DNA"/>
</dbReference>
<dbReference type="GO" id="GO:0032040">
    <property type="term" value="C:small-subunit processome"/>
    <property type="evidence" value="ECO:0007669"/>
    <property type="project" value="TreeGrafter"/>
</dbReference>
<dbReference type="Proteomes" id="UP000324585">
    <property type="component" value="Unassembled WGS sequence"/>
</dbReference>
<dbReference type="InterPro" id="IPR036322">
    <property type="entry name" value="WD40_repeat_dom_sf"/>
</dbReference>
<evidence type="ECO:0008006" key="4">
    <source>
        <dbReference type="Google" id="ProtNLM"/>
    </source>
</evidence>
<proteinExistence type="predicted"/>
<dbReference type="InterPro" id="IPR015943">
    <property type="entry name" value="WD40/YVTN_repeat-like_dom_sf"/>
</dbReference>
<protein>
    <recommendedName>
        <fullName evidence="4">U3 small nucleolar RNA-associated protein 4</fullName>
    </recommendedName>
</protein>
<dbReference type="GO" id="GO:0034455">
    <property type="term" value="C:t-UTP complex"/>
    <property type="evidence" value="ECO:0007669"/>
    <property type="project" value="TreeGrafter"/>
</dbReference>
<dbReference type="PANTHER" id="PTHR44163:SF1">
    <property type="entry name" value="U3 SMALL NUCLEOLAR RNA-ASSOCIATED PROTEIN 4 HOMOLOG"/>
    <property type="match status" value="1"/>
</dbReference>
<dbReference type="GO" id="GO:0030686">
    <property type="term" value="C:90S preribosome"/>
    <property type="evidence" value="ECO:0007669"/>
    <property type="project" value="InterPro"/>
</dbReference>
<comment type="caution">
    <text evidence="2">The sequence shown here is derived from an EMBL/GenBank/DDBJ whole genome shotgun (WGS) entry which is preliminary data.</text>
</comment>
<gene>
    <name evidence="2" type="ORF">FVE85_5061</name>
</gene>